<dbReference type="Pfam" id="PF01529">
    <property type="entry name" value="DHHC"/>
    <property type="match status" value="1"/>
</dbReference>
<proteinExistence type="inferred from homology"/>
<dbReference type="PANTHER" id="PTHR22883">
    <property type="entry name" value="ZINC FINGER DHHC DOMAIN CONTAINING PROTEIN"/>
    <property type="match status" value="1"/>
</dbReference>
<feature type="domain" description="Palmitoyltransferase DHHC" evidence="12">
    <location>
        <begin position="161"/>
        <end position="320"/>
    </location>
</feature>
<feature type="region of interest" description="Disordered" evidence="11">
    <location>
        <begin position="380"/>
        <end position="409"/>
    </location>
</feature>
<dbReference type="eggNOG" id="KOG1312">
    <property type="taxonomic scope" value="Eukaryota"/>
</dbReference>
<comment type="subcellular location">
    <subcellularLocation>
        <location evidence="1">Membrane</location>
        <topology evidence="1">Multi-pass membrane protein</topology>
    </subcellularLocation>
</comment>
<organism evidence="13 14">
    <name type="scientific">Phaeosphaeria nodorum (strain SN15 / ATCC MYA-4574 / FGSC 10173)</name>
    <name type="common">Glume blotch fungus</name>
    <name type="synonym">Parastagonospora nodorum</name>
    <dbReference type="NCBI Taxonomy" id="321614"/>
    <lineage>
        <taxon>Eukaryota</taxon>
        <taxon>Fungi</taxon>
        <taxon>Dikarya</taxon>
        <taxon>Ascomycota</taxon>
        <taxon>Pezizomycotina</taxon>
        <taxon>Dothideomycetes</taxon>
        <taxon>Pleosporomycetidae</taxon>
        <taxon>Pleosporales</taxon>
        <taxon>Pleosporineae</taxon>
        <taxon>Phaeosphaeriaceae</taxon>
        <taxon>Parastagonospora</taxon>
    </lineage>
</organism>
<keyword evidence="7" id="KW-0449">Lipoprotein</keyword>
<name>Q0U6W9_PHANO</name>
<evidence type="ECO:0000259" key="12">
    <source>
        <dbReference type="Pfam" id="PF01529"/>
    </source>
</evidence>
<feature type="compositionally biased region" description="Basic and acidic residues" evidence="11">
    <location>
        <begin position="472"/>
        <end position="481"/>
    </location>
</feature>
<dbReference type="AlphaFoldDB" id="Q0U6W9"/>
<evidence type="ECO:0000256" key="11">
    <source>
        <dbReference type="SAM" id="MobiDB-lite"/>
    </source>
</evidence>
<dbReference type="GO" id="GO:0016020">
    <property type="term" value="C:membrane"/>
    <property type="evidence" value="ECO:0007669"/>
    <property type="project" value="UniProtKB-SubCell"/>
</dbReference>
<dbReference type="KEGG" id="pno:SNOG_12495"/>
<feature type="compositionally biased region" description="Low complexity" evidence="11">
    <location>
        <begin position="380"/>
        <end position="396"/>
    </location>
</feature>
<evidence type="ECO:0000256" key="6">
    <source>
        <dbReference type="ARBA" id="ARBA00023139"/>
    </source>
</evidence>
<keyword evidence="4 10" id="KW-1133">Transmembrane helix</keyword>
<dbReference type="HOGENOM" id="CLU_042181_2_1_1"/>
<keyword evidence="8 10" id="KW-0012">Acyltransferase</keyword>
<dbReference type="VEuPathDB" id="FungiDB:JI435_124950"/>
<dbReference type="GO" id="GO:0005794">
    <property type="term" value="C:Golgi apparatus"/>
    <property type="evidence" value="ECO:0000318"/>
    <property type="project" value="GO_Central"/>
</dbReference>
<dbReference type="STRING" id="321614.Q0U6W9"/>
<feature type="transmembrane region" description="Helical" evidence="10">
    <location>
        <begin position="286"/>
        <end position="309"/>
    </location>
</feature>
<feature type="compositionally biased region" description="Basic and acidic residues" evidence="11">
    <location>
        <begin position="492"/>
        <end position="501"/>
    </location>
</feature>
<dbReference type="InParanoid" id="Q0U6W9"/>
<dbReference type="GO" id="GO:0019706">
    <property type="term" value="F:protein-cysteine S-palmitoyltransferase activity"/>
    <property type="evidence" value="ECO:0000318"/>
    <property type="project" value="GO_Central"/>
</dbReference>
<evidence type="ECO:0000256" key="9">
    <source>
        <dbReference type="ARBA" id="ARBA00048048"/>
    </source>
</evidence>
<evidence type="ECO:0000256" key="3">
    <source>
        <dbReference type="ARBA" id="ARBA00022692"/>
    </source>
</evidence>
<evidence type="ECO:0000256" key="2">
    <source>
        <dbReference type="ARBA" id="ARBA00022679"/>
    </source>
</evidence>
<comment type="catalytic activity">
    <reaction evidence="9 10">
        <text>L-cysteinyl-[protein] + hexadecanoyl-CoA = S-hexadecanoyl-L-cysteinyl-[protein] + CoA</text>
        <dbReference type="Rhea" id="RHEA:36683"/>
        <dbReference type="Rhea" id="RHEA-COMP:10131"/>
        <dbReference type="Rhea" id="RHEA-COMP:11032"/>
        <dbReference type="ChEBI" id="CHEBI:29950"/>
        <dbReference type="ChEBI" id="CHEBI:57287"/>
        <dbReference type="ChEBI" id="CHEBI:57379"/>
        <dbReference type="ChEBI" id="CHEBI:74151"/>
        <dbReference type="EC" id="2.3.1.225"/>
    </reaction>
</comment>
<evidence type="ECO:0000256" key="8">
    <source>
        <dbReference type="ARBA" id="ARBA00023315"/>
    </source>
</evidence>
<evidence type="ECO:0000256" key="5">
    <source>
        <dbReference type="ARBA" id="ARBA00023136"/>
    </source>
</evidence>
<comment type="domain">
    <text evidence="10">The DHHC domain is required for palmitoyltransferase activity.</text>
</comment>
<protein>
    <recommendedName>
        <fullName evidence="10">Palmitoyltransferase</fullName>
        <ecNumber evidence="10">2.3.1.225</ecNumber>
    </recommendedName>
</protein>
<evidence type="ECO:0000313" key="13">
    <source>
        <dbReference type="EMBL" id="EAT80308.2"/>
    </source>
</evidence>
<comment type="similarity">
    <text evidence="10">Belongs to the DHHC palmitoyltransferase family.</text>
</comment>
<keyword evidence="3 10" id="KW-0812">Transmembrane</keyword>
<evidence type="ECO:0000313" key="14">
    <source>
        <dbReference type="Proteomes" id="UP000001055"/>
    </source>
</evidence>
<accession>Q0U6W9</accession>
<evidence type="ECO:0000256" key="7">
    <source>
        <dbReference type="ARBA" id="ARBA00023288"/>
    </source>
</evidence>
<dbReference type="Proteomes" id="UP000001055">
    <property type="component" value="Unassembled WGS sequence"/>
</dbReference>
<evidence type="ECO:0000256" key="4">
    <source>
        <dbReference type="ARBA" id="ARBA00022989"/>
    </source>
</evidence>
<dbReference type="PANTHER" id="PTHR22883:SF480">
    <property type="entry name" value="PALMITOYLTRANSFERASE SWF1"/>
    <property type="match status" value="1"/>
</dbReference>
<keyword evidence="2 10" id="KW-0808">Transferase</keyword>
<dbReference type="EMBL" id="CH445346">
    <property type="protein sequence ID" value="EAT80308.2"/>
    <property type="molecule type" value="Genomic_DNA"/>
</dbReference>
<feature type="transmembrane region" description="Helical" evidence="10">
    <location>
        <begin position="206"/>
        <end position="229"/>
    </location>
</feature>
<evidence type="ECO:0000256" key="1">
    <source>
        <dbReference type="ARBA" id="ARBA00004141"/>
    </source>
</evidence>
<feature type="transmembrane region" description="Helical" evidence="10">
    <location>
        <begin position="82"/>
        <end position="104"/>
    </location>
</feature>
<evidence type="ECO:0000256" key="10">
    <source>
        <dbReference type="RuleBase" id="RU079119"/>
    </source>
</evidence>
<feature type="compositionally biased region" description="Basic and acidic residues" evidence="11">
    <location>
        <begin position="397"/>
        <end position="408"/>
    </location>
</feature>
<feature type="region of interest" description="Disordered" evidence="11">
    <location>
        <begin position="431"/>
        <end position="501"/>
    </location>
</feature>
<dbReference type="GeneID" id="5979625"/>
<dbReference type="EC" id="2.3.1.225" evidence="10"/>
<dbReference type="GO" id="GO:0005783">
    <property type="term" value="C:endoplasmic reticulum"/>
    <property type="evidence" value="ECO:0000318"/>
    <property type="project" value="GO_Central"/>
</dbReference>
<reference evidence="14" key="1">
    <citation type="journal article" date="2007" name="Plant Cell">
        <title>Dothideomycete-plant interactions illuminated by genome sequencing and EST analysis of the wheat pathogen Stagonospora nodorum.</title>
        <authorList>
            <person name="Hane J.K."/>
            <person name="Lowe R.G."/>
            <person name="Solomon P.S."/>
            <person name="Tan K.C."/>
            <person name="Schoch C.L."/>
            <person name="Spatafora J.W."/>
            <person name="Crous P.W."/>
            <person name="Kodira C."/>
            <person name="Birren B.W."/>
            <person name="Galagan J.E."/>
            <person name="Torriani S.F."/>
            <person name="McDonald B.A."/>
            <person name="Oliver R.P."/>
        </authorList>
    </citation>
    <scope>NUCLEOTIDE SEQUENCE [LARGE SCALE GENOMIC DNA]</scope>
    <source>
        <strain evidence="14">SN15 / ATCC MYA-4574 / FGSC 10173</strain>
    </source>
</reference>
<dbReference type="RefSeq" id="XP_001802716.1">
    <property type="nucleotide sequence ID" value="XM_001802664.1"/>
</dbReference>
<dbReference type="InterPro" id="IPR001594">
    <property type="entry name" value="Palmitoyltrfase_DHHC"/>
</dbReference>
<feature type="transmembrane region" description="Helical" evidence="10">
    <location>
        <begin position="6"/>
        <end position="23"/>
    </location>
</feature>
<dbReference type="VEuPathDB" id="FungiDB:JI435_308430"/>
<gene>
    <name evidence="13" type="ORF">SNOG_12495</name>
</gene>
<keyword evidence="6" id="KW-0564">Palmitate</keyword>
<dbReference type="GO" id="GO:0006612">
    <property type="term" value="P:protein targeting to membrane"/>
    <property type="evidence" value="ECO:0000318"/>
    <property type="project" value="GO_Central"/>
</dbReference>
<keyword evidence="5 10" id="KW-0472">Membrane</keyword>
<feature type="compositionally biased region" description="Polar residues" evidence="11">
    <location>
        <begin position="437"/>
        <end position="446"/>
    </location>
</feature>
<sequence>MTLARNIIIFTVTVSLVTFIAFFGRLPAFRADECSNTPIGFLNRLFVDRIPSALRTLDVKLTNGRITNGASRLGHHLMYEKHLAVVVFFLGLVTACATLFLPNVWHLLGWHHRLLVCALLPQPYVFLYLSAKKNNQTYINAFNHAEQMRHYPYDRILYYPGNTCTTCKFLKPARSKHCSICKTCVSRADHHCIWVNNCLGRGNYKWFLALLLSTTVLLAYGAYLAYITLSPLAAKRYTKYERWYVYKPVPGSDPAAWSTYFGMRWHNFFTYVGIYLDVGGLQASGVGLLALLTWPLPFGLLAYHVYLIWAGMTTNESGKWSDWQEDMAEESRHILIRTASGQPPRTLPSRIRSVAKEDSFERVWNLAAVENVKVIMPSNQLSKSSTSQQQVQQSQQHARDVETSEHHASANASAGLNLNIFGALSGAFSSKSKKTTHTNADGSSLSQEEKHDQGMANAAARGQGNAYASAGAEERSLKAKGTEVGQKAVQGKRVDHLGIEA</sequence>
<dbReference type="PROSITE" id="PS50216">
    <property type="entry name" value="DHHC"/>
    <property type="match status" value="1"/>
</dbReference>
<dbReference type="InterPro" id="IPR039859">
    <property type="entry name" value="PFA4/ZDH16/20/ERF2-like"/>
</dbReference>